<dbReference type="Pfam" id="PF08547">
    <property type="entry name" value="CIA30"/>
    <property type="match status" value="1"/>
</dbReference>
<evidence type="ECO:0000313" key="4">
    <source>
        <dbReference type="Proteomes" id="UP001139226"/>
    </source>
</evidence>
<dbReference type="RefSeq" id="WP_240713696.1">
    <property type="nucleotide sequence ID" value="NZ_JAKVTV010000003.1"/>
</dbReference>
<reference evidence="3" key="1">
    <citation type="submission" date="2022-03" db="EMBL/GenBank/DDBJ databases">
        <title>Gramella crocea sp. nov., isolated from activated sludge of a seafood processing plant.</title>
        <authorList>
            <person name="Zhang X."/>
        </authorList>
    </citation>
    <scope>NUCLEOTIDE SEQUENCE</scope>
    <source>
        <strain evidence="3">YJ019</strain>
    </source>
</reference>
<dbReference type="AlphaFoldDB" id="A0A9X2A9E0"/>
<dbReference type="PANTHER" id="PTHR13194:SF19">
    <property type="entry name" value="NAD(P)-BINDING ROSSMANN-FOLD SUPERFAMILY PROTEIN"/>
    <property type="match status" value="1"/>
</dbReference>
<dbReference type="PANTHER" id="PTHR13194">
    <property type="entry name" value="COMPLEX I INTERMEDIATE-ASSOCIATED PROTEIN 30"/>
    <property type="match status" value="1"/>
</dbReference>
<accession>A0A9X2A9E0</accession>
<keyword evidence="4" id="KW-1185">Reference proteome</keyword>
<dbReference type="Proteomes" id="UP001139226">
    <property type="component" value="Unassembled WGS sequence"/>
</dbReference>
<gene>
    <name evidence="3" type="ORF">ML462_10120</name>
</gene>
<feature type="domain" description="NADH:ubiquinone oxidoreductase intermediate-associated protein 30" evidence="2">
    <location>
        <begin position="20"/>
        <end position="170"/>
    </location>
</feature>
<dbReference type="InterPro" id="IPR008979">
    <property type="entry name" value="Galactose-bd-like_sf"/>
</dbReference>
<evidence type="ECO:0000259" key="2">
    <source>
        <dbReference type="Pfam" id="PF08547"/>
    </source>
</evidence>
<dbReference type="Gene3D" id="2.60.120.430">
    <property type="entry name" value="Galactose-binding lectin"/>
    <property type="match status" value="1"/>
</dbReference>
<organism evidence="3 4">
    <name type="scientific">Christiangramia lutea</name>
    <dbReference type="NCBI Taxonomy" id="1607951"/>
    <lineage>
        <taxon>Bacteria</taxon>
        <taxon>Pseudomonadati</taxon>
        <taxon>Bacteroidota</taxon>
        <taxon>Flavobacteriia</taxon>
        <taxon>Flavobacteriales</taxon>
        <taxon>Flavobacteriaceae</taxon>
        <taxon>Christiangramia</taxon>
    </lineage>
</organism>
<dbReference type="SUPFAM" id="SSF49785">
    <property type="entry name" value="Galactose-binding domain-like"/>
    <property type="match status" value="1"/>
</dbReference>
<sequence length="176" mass="20461">MKKAIFFLSILTGFFMESIFDFNRNSNLSNWTIVEDRVMGGVSTGEFFLNEDGHAVFTGTVSLENNGGFVSVDYDMPQMEIGENKFILVRLKGDGKNYQLRIKNDDKVYYSYDYEFETTGKWQEVKIPISEMSPTFRGKKLNKPDFNHSQLDQITFLISNKRNEDFQLLIDKIELE</sequence>
<evidence type="ECO:0000313" key="3">
    <source>
        <dbReference type="EMBL" id="MCH4823524.1"/>
    </source>
</evidence>
<comment type="similarity">
    <text evidence="1">Belongs to the CIA30 family.</text>
</comment>
<proteinExistence type="inferred from homology"/>
<dbReference type="InterPro" id="IPR013857">
    <property type="entry name" value="NADH-UbQ_OxRdtase-assoc_prot30"/>
</dbReference>
<comment type="caution">
    <text evidence="3">The sequence shown here is derived from an EMBL/GenBank/DDBJ whole genome shotgun (WGS) entry which is preliminary data.</text>
</comment>
<dbReference type="EMBL" id="JAKVTV010000003">
    <property type="protein sequence ID" value="MCH4823524.1"/>
    <property type="molecule type" value="Genomic_DNA"/>
</dbReference>
<protein>
    <submittedName>
        <fullName evidence="3">CIA30 family protein</fullName>
    </submittedName>
</protein>
<dbReference type="InterPro" id="IPR039131">
    <property type="entry name" value="NDUFAF1"/>
</dbReference>
<evidence type="ECO:0000256" key="1">
    <source>
        <dbReference type="ARBA" id="ARBA00007884"/>
    </source>
</evidence>
<name>A0A9X2A9E0_9FLAO</name>